<name>A0A8J7R9J9_9EURY</name>
<sequence length="91" mass="10423">MTNRGSGHLTEYGYRWEIESGYKSIKRFMAATTSKNFGLRFFYFAFACLLYSIWRSVDLLVQVALTGKYEHSPMVTADHTLTLLKKETGIG</sequence>
<proteinExistence type="predicted"/>
<evidence type="ECO:0000256" key="1">
    <source>
        <dbReference type="SAM" id="Phobius"/>
    </source>
</evidence>
<evidence type="ECO:0000313" key="2">
    <source>
        <dbReference type="EMBL" id="MBP1902819.1"/>
    </source>
</evidence>
<accession>A0A8J7R9J9</accession>
<keyword evidence="3" id="KW-1185">Reference proteome</keyword>
<gene>
    <name evidence="2" type="ORF">J2744_002515</name>
</gene>
<reference evidence="2 3" key="1">
    <citation type="submission" date="2021-03" db="EMBL/GenBank/DDBJ databases">
        <title>Genomic Encyclopedia of Type Strains, Phase IV (KMG-IV): sequencing the most valuable type-strain genomes for metagenomic binning, comparative biology and taxonomic classification.</title>
        <authorList>
            <person name="Goeker M."/>
        </authorList>
    </citation>
    <scope>NUCLEOTIDE SEQUENCE [LARGE SCALE GENOMIC DNA]</scope>
    <source>
        <strain evidence="2 3">DSM 12287</strain>
    </source>
</reference>
<organism evidence="2 3">
    <name type="scientific">Halorubrum trapanicum</name>
    <dbReference type="NCBI Taxonomy" id="29284"/>
    <lineage>
        <taxon>Archaea</taxon>
        <taxon>Methanobacteriati</taxon>
        <taxon>Methanobacteriota</taxon>
        <taxon>Stenosarchaea group</taxon>
        <taxon>Halobacteria</taxon>
        <taxon>Halobacteriales</taxon>
        <taxon>Haloferacaceae</taxon>
        <taxon>Halorubrum</taxon>
    </lineage>
</organism>
<feature type="transmembrane region" description="Helical" evidence="1">
    <location>
        <begin position="37"/>
        <end position="54"/>
    </location>
</feature>
<dbReference type="AlphaFoldDB" id="A0A8J7R9J9"/>
<protein>
    <submittedName>
        <fullName evidence="2">IS4 transposase</fullName>
    </submittedName>
</protein>
<keyword evidence="1" id="KW-0472">Membrane</keyword>
<dbReference type="Proteomes" id="UP000770586">
    <property type="component" value="Unassembled WGS sequence"/>
</dbReference>
<keyword evidence="1" id="KW-0812">Transmembrane</keyword>
<dbReference type="EMBL" id="JAGGKE010000011">
    <property type="protein sequence ID" value="MBP1902819.1"/>
    <property type="molecule type" value="Genomic_DNA"/>
</dbReference>
<evidence type="ECO:0000313" key="3">
    <source>
        <dbReference type="Proteomes" id="UP000770586"/>
    </source>
</evidence>
<comment type="caution">
    <text evidence="2">The sequence shown here is derived from an EMBL/GenBank/DDBJ whole genome shotgun (WGS) entry which is preliminary data.</text>
</comment>
<keyword evidence="1" id="KW-1133">Transmembrane helix</keyword>